<dbReference type="InterPro" id="IPR042099">
    <property type="entry name" value="ANL_N_sf"/>
</dbReference>
<protein>
    <submittedName>
        <fullName evidence="15">Polyketide synthetase</fullName>
    </submittedName>
</protein>
<feature type="domain" description="Carrier" evidence="12">
    <location>
        <begin position="2446"/>
        <end position="2521"/>
    </location>
</feature>
<dbReference type="PROSITE" id="PS00606">
    <property type="entry name" value="KS3_1"/>
    <property type="match status" value="1"/>
</dbReference>
<dbReference type="Pfam" id="PF08659">
    <property type="entry name" value="KR"/>
    <property type="match status" value="1"/>
</dbReference>
<dbReference type="SUPFAM" id="SSF52151">
    <property type="entry name" value="FabD/lysophospholipase-like"/>
    <property type="match status" value="1"/>
</dbReference>
<dbReference type="PROSITE" id="PS52004">
    <property type="entry name" value="KS3_2"/>
    <property type="match status" value="1"/>
</dbReference>
<dbReference type="InterPro" id="IPR042104">
    <property type="entry name" value="PKS_dehydratase_sf"/>
</dbReference>
<feature type="region of interest" description="C-terminal hotdog fold" evidence="10">
    <location>
        <begin position="1099"/>
        <end position="1254"/>
    </location>
</feature>
<dbReference type="Gene3D" id="3.40.50.12780">
    <property type="entry name" value="N-terminal domain of ligase-like"/>
    <property type="match status" value="1"/>
</dbReference>
<feature type="compositionally biased region" description="Basic and acidic residues" evidence="11">
    <location>
        <begin position="2599"/>
        <end position="2610"/>
    </location>
</feature>
<dbReference type="InterPro" id="IPR036291">
    <property type="entry name" value="NAD(P)-bd_dom_sf"/>
</dbReference>
<dbReference type="InterPro" id="IPR014043">
    <property type="entry name" value="Acyl_transferase_dom"/>
</dbReference>
<evidence type="ECO:0000256" key="1">
    <source>
        <dbReference type="ARBA" id="ARBA00022450"/>
    </source>
</evidence>
<dbReference type="InterPro" id="IPR045851">
    <property type="entry name" value="AMP-bd_C_sf"/>
</dbReference>
<evidence type="ECO:0000256" key="4">
    <source>
        <dbReference type="ARBA" id="ARBA00022603"/>
    </source>
</evidence>
<dbReference type="Gene3D" id="3.10.129.110">
    <property type="entry name" value="Polyketide synthase dehydratase"/>
    <property type="match status" value="1"/>
</dbReference>
<dbReference type="GO" id="GO:0004315">
    <property type="term" value="F:3-oxoacyl-[acyl-carrier-protein] synthase activity"/>
    <property type="evidence" value="ECO:0007669"/>
    <property type="project" value="InterPro"/>
</dbReference>
<dbReference type="InterPro" id="IPR049551">
    <property type="entry name" value="PKS_DH_C"/>
</dbReference>
<evidence type="ECO:0000259" key="14">
    <source>
        <dbReference type="PROSITE" id="PS52019"/>
    </source>
</evidence>
<dbReference type="SMART" id="SM00823">
    <property type="entry name" value="PKS_PP"/>
    <property type="match status" value="2"/>
</dbReference>
<dbReference type="Pfam" id="PF00668">
    <property type="entry name" value="Condensation"/>
    <property type="match status" value="1"/>
</dbReference>
<sequence length="3984" mass="434698">MRATCEDRFRNEPIAIIGSAYPPERFNADAFFHPDGAHHGTSNVTESYFLQEDPRLFDAAFFNIKPIEAHSIDPQHRILLEVVYESLEAAGQPVERLANSQTGCYVGLMCGDFSEHIQRDVDAMPAYMATGTARSLISNRISYFFDWHGPSMTIDTACSSSLFAVHEAVQLLRSGDSNLAVAAGSNIILGPELYIGESKLKMLSPTGRSRMWDEKADGYARGEGVAAIILKRLSDAIRDGDHIESVIRESAINSDGRTKGLTMPNELAQADLITRTYRKAGLDLTKESERCQFFEAHGTGTEAGDCREAEGISRAFLGYGSEGSPPRPIQKDKLYVGSIKTVIGHTEGTAGLAGLLKASLAIQHATIPPNMLFDRLSPKVAPFYNGLEIATETKPWPKINQARRASVNSFGFGGANAHVILESFEPSNETTETAAHAGTFTPFVFSAASETALDTMLEAYATHLREQSDISVGDLSYTLHSRRSALGLRAAFPAVASAPQLASSIEEYLAQVRTKERAAGDVSASSIGTRPVSSSPRVLGIFTGQGAQWAGMGRELIQSSTFVRSRLQSLESALFMLPEADRPSWSLIDELLAGTASSRIGEARIAQPLCTAIQIVLVDLLRAADIQFAAVVGHSSGEIAAAYAAGMISAEDAIKIAYYRGLCVEEHVKTEGAMMAVGTTFDDATELCSFDVFEGRLCVAACNSPSSVTLSGDADAVERAKEVLEDEKKFARRLKVDKAYHSHHMAACSVPYKQALNACNLEPHQSKINCAWYSSVYTNTRMGASATHREDLKGEYWKDNMVRPVLFAQALETAIRSMDADAPFNMVVEVGPHAALKGPASETLAALYVENKQPAPPYTGTLSRGSGDVGALSAALGAVWARFSAPVVNFGQYDSLLTGIRSGPSTFRRVVPNLPTYKWDHDRVFWHDSRRSRALRNRKDKFNPLLGRRTADGVGDEMRWRNFIRPSELPWISGHQLQGQMVYPAAAYLSTAIEASAFLTDGRAVDAVEIRDFDLGKAMVFDENTEQAGIETLFALSGISKQGQRQVTANFAFYAALGADADVLSHLATGRILVTLAADSDPSSAQLVVAQRAPEPADTAEVGEDAFYSELEKLGYEYTDDFRALSGMRRKINYGSANVRVPGYELAADALLVHPALLDAALQAIFLAYWYPGDGSLDQLHVPTGIGSLKVNTSLCKQDLFAGALLPLESVLTENPLTSNMIGGDVEVYGRDGHTPLIQVYGVRVLPLAERTSGADRQLFREHVWGPSVPDGALAADNRATPQDFELAADLERMSVYYLKRLTQDIPLSQRAGLEWHHEALFDYAEHVLHQTARGRQRFAQREWLNDTWDDISHILHKYPGSIEVELSRTVGENLTASVRGETQILQHMFKDNLLNRYYVEAMGLREPTGFLGRTVAQIVHRYPRMDILEIGAGTGGATKAVFREIGQTFSSYTFTDISTGFMEKAQEVFAHVADKMVFKALDIEKDVVEQGYAEHSYDLVIASLVLHATKSLDKTMQETRRLLKPGGYLVLLEMTSNDVLRVGFAMSGLPGWWLGREDGRQYSPCVSSTKWHQVLLGSGFSGIDTITPEVDILARPLSVIVSQAVDQRVNVIREPLSHAASELHADNGEGELVIIGGQSLTTVILIDSVLDLTRRFGFHITRVSSPQELGAAAAISPGALVLNVAELDQPIFHNLTRETMKGIQSLVDYQRTILWVTQGCRADQPYMNMSVGLGRTLALEAPDVRLQFLDLDISRKPNARLVAETLLRLHLTRDATSTEGMLFSVEQEVVEEAGLVVVPRLLPIQAANDRYNATKRSIFKPTEIHDGPLSLLLLVPTKSGYMIREAAPEANRLLAVDETQVYVTASTLMPVTEQMYGVVGRDSHDKSWVLGLSHTNGTRVAVQRDHLHRIDSGPQGEASVIAAEEQQQLLALLVVEAQCSRVLQMLPRRGGTLVMNEPPVALAVRLSERAGERDAKIIFTVPATDTAYREEDLPDGGCVVVTLSPTSSKRAARAALPTDAVSLFVDCAAEKPEHASGLGSLMASCMPPSCRCATLAQLSLPPQQAPPPSTSITDNAPPQMLRQVVARRRTHETKPRARFFRSLSPTTLVNSNTAPTDLVDLASTPTLVDWTSGDKIPVRLGSVDGIIQFDGSKTYVLFGLTSDLGRSLVDWMASHGAKNVVLTSRHPDIDPRWLDQCRARGMRVQAFANDITDASAVEHLVGEIRRCFPPIAGIMHGAMVLEDAAFSEMSLETMNKVVRPKVLGAIHLDRIFQHDSLDFFVFFSSLAAASGNRGQSNYSAANMYMTAKTFERRRKGLAASVLHLGAVMGVGYVMREASETVFPAIRRAGFQWMDERAFHQCVAEAILAGRPGSGRNPEIVTGLRVINIDEEEPAPWMDNPRFQHCIVRGGTGEAKRAQGGGAAVAVKARLLAVTTPEEAVQVVTDAFLQKLQIMLQVQLQGDQDRAKILAANAADTGIDSLVAVEIRSWFQKEMEVDVPVLKILGGATIADLIAFAHGKLPETLTPNIGSGSSGVKAGDTTTSSSQPGPESTGNAPGPAPSARSSTIPTPPAVDPASSNGAESSLSSTSSRHTAATPDSERDSGRPQELEWERTVAMSVAQSRFWFLRSYIEDQTTFNITFSVRLKGPLQIDKFESAIHTIGQRHQALRTAFVAQPGQQLPVQAILKKSLLRLEKRDIQDPREASAAFQAMKNHVFAIERGESMRLVLLSLSPLDHFLVVGYHHINMDGASLEVFMADLTNLYTGRRLAPNPFQYPDFAAQQELEIRQGKMDSDLAWWQTQLAGMALFRLLDAPDLCIGMADANRFEGDLASSMGLYLNLLPLRFRLSGNRTFQDALKDTRRTAYSAMAHSQVPFDLVLNNLKIPRSTLHSPLFQAFISYRAGVAEARTMGAVEGEGEEYHFGRTAYDLSLDIMENPGSDPRLMFVVQKQLYSEQDADILADAYMNLLDFFARNPAAALETAPMFAPKTIESAIRLGQGSTIATAWPETIVHRVDEVMQQYPDTIAVREPHRGGVWNYKQLRDRTAAIARALLAANITRGARVAVFQEPGLDWICSAIAIMRIGAVFIPVDVGNPVERLATIIRAAKPAAALVHDATESQEAALAAIRDVCRPHVLHVSQAIASLAAGDDMEVPNLAGPDEAAMVLFTSGSTGVPKGVVILHEGIPNFMEHTCNIQGPEVVLLHSALGFDMATFQCFAALAHGGTLVVAPRDMRGDPVAITALMAKESVTCTGATPSEYHSWIQYGFSKLTQCKAWRIAMTAGEACTPKLVEDFRTLQLPDLHLWNCYGPSEITWGSNHTEIPLVKPLEGAVTVGKAMPNRSVYILDERLQPVCIGMPGEIAIGGAGVGLGYLDNEALTRERFIADPCAPGKRMYLSGDRGRLTATGELEILGRIDGDSQIKLRGIRIEMQDIEQTILRTADGALVSVCVTARGDPPILVAHAVFRPDCAVPEEGRDAFLHRLVTSLPLPQYMHPAAIVPIASMPLNSHGKLDRRAVQRMPVRSRSAAMETSSTDRIIALEQEELQLLRVWQRVIPDDVLSLYTVQKDTDFFHVGGNSILLIQLQNQIKQEFGVMLTLVRLFEKSTLGAMAAAIRDVTVQNANAVIDWEEETALSKDLIDAAGSEQQAAKWSKPAVDGRTIILTGATGFVGRELLGRLVASQEISTIHCIAVRDPSKLADLGLHPKVSVHAGDLTSLEDLDERLFSAAHAVVHCGADVSFMKSYATLRRANVTSTKTLARLALRHGLHFHYISTTATGRLLLEVFGEQSLAAHPPPPNWLDNYVASKWASEVFLERAAARLGLRVWVHRPSSVTGAAAGDTDVVSSVARLARKMRAVPVSTRWRGALDFVSVEEVADGVVHAVLQGLQQQQQNTEVEEVEEEATGNNKMSLIKFQHHSGGVVVPIQNMREHLEREDGVEYRTVPLGEWIEMAVSEGLNVLVAAYLASVEEMDMEIVFQKYVKG</sequence>
<keyword evidence="16" id="KW-1185">Reference proteome</keyword>
<dbReference type="GeneID" id="87889252"/>
<gene>
    <name evidence="15" type="ORF">B0T15DRAFT_556544</name>
</gene>
<dbReference type="InterPro" id="IPR013217">
    <property type="entry name" value="Methyltransf_12"/>
</dbReference>
<evidence type="ECO:0000256" key="2">
    <source>
        <dbReference type="ARBA" id="ARBA00022553"/>
    </source>
</evidence>
<keyword evidence="1" id="KW-0596">Phosphopantetheine</keyword>
<name>A0AAJ0GU91_9PEZI</name>
<dbReference type="InterPro" id="IPR014030">
    <property type="entry name" value="Ketoacyl_synth_N"/>
</dbReference>
<evidence type="ECO:0000256" key="6">
    <source>
        <dbReference type="ARBA" id="ARBA00022737"/>
    </source>
</evidence>
<proteinExistence type="inferred from homology"/>
<dbReference type="SUPFAM" id="SSF56801">
    <property type="entry name" value="Acetyl-CoA synthetase-like"/>
    <property type="match status" value="1"/>
</dbReference>
<evidence type="ECO:0000256" key="8">
    <source>
        <dbReference type="ARBA" id="ARBA00023268"/>
    </source>
</evidence>
<dbReference type="InterPro" id="IPR020806">
    <property type="entry name" value="PKS_PP-bd"/>
</dbReference>
<keyword evidence="3" id="KW-0436">Ligase</keyword>
<dbReference type="InterPro" id="IPR020845">
    <property type="entry name" value="AMP-binding_CS"/>
</dbReference>
<dbReference type="SMART" id="SM00825">
    <property type="entry name" value="PKS_KS"/>
    <property type="match status" value="1"/>
</dbReference>
<keyword evidence="2" id="KW-0597">Phosphoprotein</keyword>
<keyword evidence="4" id="KW-0489">Methyltransferase</keyword>
<reference evidence="15" key="1">
    <citation type="journal article" date="2023" name="Mol. Phylogenet. Evol.">
        <title>Genome-scale phylogeny and comparative genomics of the fungal order Sordariales.</title>
        <authorList>
            <person name="Hensen N."/>
            <person name="Bonometti L."/>
            <person name="Westerberg I."/>
            <person name="Brannstrom I.O."/>
            <person name="Guillou S."/>
            <person name="Cros-Aarteil S."/>
            <person name="Calhoun S."/>
            <person name="Haridas S."/>
            <person name="Kuo A."/>
            <person name="Mondo S."/>
            <person name="Pangilinan J."/>
            <person name="Riley R."/>
            <person name="LaButti K."/>
            <person name="Andreopoulos B."/>
            <person name="Lipzen A."/>
            <person name="Chen C."/>
            <person name="Yan M."/>
            <person name="Daum C."/>
            <person name="Ng V."/>
            <person name="Clum A."/>
            <person name="Steindorff A."/>
            <person name="Ohm R.A."/>
            <person name="Martin F."/>
            <person name="Silar P."/>
            <person name="Natvig D.O."/>
            <person name="Lalanne C."/>
            <person name="Gautier V."/>
            <person name="Ament-Velasquez S.L."/>
            <person name="Kruys A."/>
            <person name="Hutchinson M.I."/>
            <person name="Powell A.J."/>
            <person name="Barry K."/>
            <person name="Miller A.N."/>
            <person name="Grigoriev I.V."/>
            <person name="Debuchy R."/>
            <person name="Gladieux P."/>
            <person name="Hiltunen Thoren M."/>
            <person name="Johannesson H."/>
        </authorList>
    </citation>
    <scope>NUCLEOTIDE SEQUENCE</scope>
    <source>
        <strain evidence="15">CBS 333.67</strain>
    </source>
</reference>
<dbReference type="GO" id="GO:0004312">
    <property type="term" value="F:fatty acid synthase activity"/>
    <property type="evidence" value="ECO:0007669"/>
    <property type="project" value="TreeGrafter"/>
</dbReference>
<dbReference type="InterPro" id="IPR029063">
    <property type="entry name" value="SAM-dependent_MTases_sf"/>
</dbReference>
<dbReference type="Gene3D" id="1.10.1200.10">
    <property type="entry name" value="ACP-like"/>
    <property type="match status" value="2"/>
</dbReference>
<evidence type="ECO:0000259" key="13">
    <source>
        <dbReference type="PROSITE" id="PS52004"/>
    </source>
</evidence>
<dbReference type="InterPro" id="IPR023213">
    <property type="entry name" value="CAT-like_dom_sf"/>
</dbReference>
<dbReference type="Pfam" id="PF00550">
    <property type="entry name" value="PP-binding"/>
    <property type="match status" value="2"/>
</dbReference>
<dbReference type="RefSeq" id="XP_062721735.1">
    <property type="nucleotide sequence ID" value="XM_062870423.1"/>
</dbReference>
<organism evidence="15 16">
    <name type="scientific">Chaetomium strumarium</name>
    <dbReference type="NCBI Taxonomy" id="1170767"/>
    <lineage>
        <taxon>Eukaryota</taxon>
        <taxon>Fungi</taxon>
        <taxon>Dikarya</taxon>
        <taxon>Ascomycota</taxon>
        <taxon>Pezizomycotina</taxon>
        <taxon>Sordariomycetes</taxon>
        <taxon>Sordariomycetidae</taxon>
        <taxon>Sordariales</taxon>
        <taxon>Chaetomiaceae</taxon>
        <taxon>Chaetomium</taxon>
    </lineage>
</organism>
<keyword evidence="6" id="KW-0677">Repeat</keyword>
<evidence type="ECO:0000256" key="7">
    <source>
        <dbReference type="ARBA" id="ARBA00023002"/>
    </source>
</evidence>
<dbReference type="CDD" id="cd00833">
    <property type="entry name" value="PKS"/>
    <property type="match status" value="1"/>
</dbReference>
<keyword evidence="7" id="KW-0560">Oxidoreductase</keyword>
<dbReference type="Pfam" id="PF00109">
    <property type="entry name" value="ketoacyl-synt"/>
    <property type="match status" value="1"/>
</dbReference>
<dbReference type="InterPro" id="IPR016035">
    <property type="entry name" value="Acyl_Trfase/lysoPLipase"/>
</dbReference>
<dbReference type="Pfam" id="PF21089">
    <property type="entry name" value="PKS_DH_N"/>
    <property type="match status" value="1"/>
</dbReference>
<dbReference type="InterPro" id="IPR018201">
    <property type="entry name" value="Ketoacyl_synth_AS"/>
</dbReference>
<dbReference type="InterPro" id="IPR050091">
    <property type="entry name" value="PKS_NRPS_Biosynth_Enz"/>
</dbReference>
<dbReference type="SUPFAM" id="SSF53335">
    <property type="entry name" value="S-adenosyl-L-methionine-dependent methyltransferases"/>
    <property type="match status" value="1"/>
</dbReference>
<dbReference type="InterPro" id="IPR020841">
    <property type="entry name" value="PKS_Beta-ketoAc_synthase_dom"/>
</dbReference>
<dbReference type="PANTHER" id="PTHR43775">
    <property type="entry name" value="FATTY ACID SYNTHASE"/>
    <property type="match status" value="1"/>
</dbReference>
<feature type="compositionally biased region" description="Polar residues" evidence="11">
    <location>
        <begin position="2540"/>
        <end position="2555"/>
    </location>
</feature>
<feature type="active site" description="Proton acceptor; for dehydratase activity" evidence="10">
    <location>
        <position position="975"/>
    </location>
</feature>
<dbReference type="PROSITE" id="PS00455">
    <property type="entry name" value="AMP_BINDING"/>
    <property type="match status" value="1"/>
</dbReference>
<dbReference type="InterPro" id="IPR013968">
    <property type="entry name" value="PKS_KR"/>
</dbReference>
<feature type="region of interest" description="N-terminal hotdog fold" evidence="10">
    <location>
        <begin position="943"/>
        <end position="1079"/>
    </location>
</feature>
<dbReference type="Proteomes" id="UP001273166">
    <property type="component" value="Unassembled WGS sequence"/>
</dbReference>
<dbReference type="InterPro" id="IPR010071">
    <property type="entry name" value="AA_adenyl_dom"/>
</dbReference>
<feature type="compositionally biased region" description="Low complexity" evidence="11">
    <location>
        <begin position="2577"/>
        <end position="2597"/>
    </location>
</feature>
<feature type="domain" description="PKS/mFAS DH" evidence="14">
    <location>
        <begin position="943"/>
        <end position="1254"/>
    </location>
</feature>
<comment type="similarity">
    <text evidence="9">In the C-terminal section; belongs to the NRP synthetase family.</text>
</comment>
<dbReference type="GO" id="GO:0008168">
    <property type="term" value="F:methyltransferase activity"/>
    <property type="evidence" value="ECO:0007669"/>
    <property type="project" value="UniProtKB-KW"/>
</dbReference>
<dbReference type="GO" id="GO:0005737">
    <property type="term" value="C:cytoplasm"/>
    <property type="evidence" value="ECO:0007669"/>
    <property type="project" value="TreeGrafter"/>
</dbReference>
<dbReference type="CDD" id="cd05930">
    <property type="entry name" value="A_NRPS"/>
    <property type="match status" value="1"/>
</dbReference>
<evidence type="ECO:0000313" key="15">
    <source>
        <dbReference type="EMBL" id="KAK3305955.1"/>
    </source>
</evidence>
<dbReference type="GO" id="GO:0016491">
    <property type="term" value="F:oxidoreductase activity"/>
    <property type="evidence" value="ECO:0007669"/>
    <property type="project" value="UniProtKB-KW"/>
</dbReference>
<dbReference type="GO" id="GO:0009403">
    <property type="term" value="P:toxin biosynthetic process"/>
    <property type="evidence" value="ECO:0007669"/>
    <property type="project" value="UniProtKB-ARBA"/>
</dbReference>
<dbReference type="InterPro" id="IPR020807">
    <property type="entry name" value="PKS_DH"/>
</dbReference>
<feature type="region of interest" description="Disordered" evidence="11">
    <location>
        <begin position="2526"/>
        <end position="2610"/>
    </location>
</feature>
<dbReference type="Pfam" id="PF07993">
    <property type="entry name" value="NAD_binding_4"/>
    <property type="match status" value="1"/>
</dbReference>
<dbReference type="GO" id="GO:0031177">
    <property type="term" value="F:phosphopantetheine binding"/>
    <property type="evidence" value="ECO:0007669"/>
    <property type="project" value="InterPro"/>
</dbReference>
<feature type="active site" description="Proton donor; for dehydratase activity" evidence="10">
    <location>
        <position position="1159"/>
    </location>
</feature>
<dbReference type="SUPFAM" id="SSF51735">
    <property type="entry name" value="NAD(P)-binding Rossmann-fold domains"/>
    <property type="match status" value="2"/>
</dbReference>
<dbReference type="CDD" id="cd02440">
    <property type="entry name" value="AdoMet_MTases"/>
    <property type="match status" value="1"/>
</dbReference>
<dbReference type="InterPro" id="IPR049900">
    <property type="entry name" value="PKS_mFAS_DH"/>
</dbReference>
<dbReference type="InterPro" id="IPR032821">
    <property type="entry name" value="PKS_assoc"/>
</dbReference>
<dbReference type="PROSITE" id="PS50075">
    <property type="entry name" value="CARRIER"/>
    <property type="match status" value="2"/>
</dbReference>
<dbReference type="SMART" id="SM00826">
    <property type="entry name" value="PKS_DH"/>
    <property type="match status" value="1"/>
</dbReference>
<dbReference type="InterPro" id="IPR000873">
    <property type="entry name" value="AMP-dep_synth/lig_dom"/>
</dbReference>
<dbReference type="SUPFAM" id="SSF55048">
    <property type="entry name" value="Probable ACP-binding domain of malonyl-CoA ACP transacylase"/>
    <property type="match status" value="1"/>
</dbReference>
<feature type="domain" description="Carrier" evidence="12">
    <location>
        <begin position="3539"/>
        <end position="3619"/>
    </location>
</feature>
<dbReference type="InterPro" id="IPR009081">
    <property type="entry name" value="PP-bd_ACP"/>
</dbReference>
<dbReference type="Pfam" id="PF02801">
    <property type="entry name" value="Ketoacyl-synt_C"/>
    <property type="match status" value="1"/>
</dbReference>
<dbReference type="InterPro" id="IPR006162">
    <property type="entry name" value="Ppantetheine_attach_site"/>
</dbReference>
<dbReference type="InterPro" id="IPR013120">
    <property type="entry name" value="FAR_NAD-bd"/>
</dbReference>
<dbReference type="Pfam" id="PF14765">
    <property type="entry name" value="PS-DH"/>
    <property type="match status" value="1"/>
</dbReference>
<dbReference type="InterPro" id="IPR057326">
    <property type="entry name" value="KR_dom"/>
</dbReference>
<dbReference type="Gene3D" id="3.40.50.720">
    <property type="entry name" value="NAD(P)-binding Rossmann-like Domain"/>
    <property type="match status" value="3"/>
</dbReference>
<dbReference type="NCBIfam" id="TIGR01733">
    <property type="entry name" value="AA-adenyl-dom"/>
    <property type="match status" value="1"/>
</dbReference>
<reference evidence="15" key="2">
    <citation type="submission" date="2023-06" db="EMBL/GenBank/DDBJ databases">
        <authorList>
            <consortium name="Lawrence Berkeley National Laboratory"/>
            <person name="Mondo S.J."/>
            <person name="Hensen N."/>
            <person name="Bonometti L."/>
            <person name="Westerberg I."/>
            <person name="Brannstrom I.O."/>
            <person name="Guillou S."/>
            <person name="Cros-Aarteil S."/>
            <person name="Calhoun S."/>
            <person name="Haridas S."/>
            <person name="Kuo A."/>
            <person name="Pangilinan J."/>
            <person name="Riley R."/>
            <person name="Labutti K."/>
            <person name="Andreopoulos B."/>
            <person name="Lipzen A."/>
            <person name="Chen C."/>
            <person name="Yanf M."/>
            <person name="Daum C."/>
            <person name="Ng V."/>
            <person name="Clum A."/>
            <person name="Steindorff A."/>
            <person name="Ohm R."/>
            <person name="Martin F."/>
            <person name="Silar P."/>
            <person name="Natvig D."/>
            <person name="Lalanne C."/>
            <person name="Gautier V."/>
            <person name="Ament-Velasquez S.L."/>
            <person name="Kruys A."/>
            <person name="Hutchinson M.I."/>
            <person name="Powell A.J."/>
            <person name="Barry K."/>
            <person name="Miller A.N."/>
            <person name="Grigoriev I.V."/>
            <person name="Debuchy R."/>
            <person name="Gladieux P."/>
            <person name="Thoren M.H."/>
            <person name="Johannesson H."/>
        </authorList>
    </citation>
    <scope>NUCLEOTIDE SEQUENCE</scope>
    <source>
        <strain evidence="15">CBS 333.67</strain>
    </source>
</reference>
<dbReference type="Gene3D" id="3.40.47.10">
    <property type="match status" value="1"/>
</dbReference>
<dbReference type="SUPFAM" id="SSF47336">
    <property type="entry name" value="ACP-like"/>
    <property type="match status" value="2"/>
</dbReference>
<dbReference type="Gene3D" id="3.40.366.10">
    <property type="entry name" value="Malonyl-Coenzyme A Acyl Carrier Protein, domain 2"/>
    <property type="match status" value="1"/>
</dbReference>
<dbReference type="GO" id="GO:0005886">
    <property type="term" value="C:plasma membrane"/>
    <property type="evidence" value="ECO:0007669"/>
    <property type="project" value="TreeGrafter"/>
</dbReference>
<dbReference type="EMBL" id="JAUDZG010000004">
    <property type="protein sequence ID" value="KAK3305955.1"/>
    <property type="molecule type" value="Genomic_DNA"/>
</dbReference>
<dbReference type="Gene3D" id="3.30.300.30">
    <property type="match status" value="1"/>
</dbReference>
<dbReference type="PANTHER" id="PTHR43775:SF20">
    <property type="entry name" value="HYBRID PKS-NRPS SYNTHETASE APDA"/>
    <property type="match status" value="1"/>
</dbReference>
<evidence type="ECO:0000256" key="3">
    <source>
        <dbReference type="ARBA" id="ARBA00022598"/>
    </source>
</evidence>
<dbReference type="GO" id="GO:0032259">
    <property type="term" value="P:methylation"/>
    <property type="evidence" value="ECO:0007669"/>
    <property type="project" value="UniProtKB-KW"/>
</dbReference>
<dbReference type="Gene3D" id="3.30.559.10">
    <property type="entry name" value="Chloramphenicol acetyltransferase-like domain"/>
    <property type="match status" value="1"/>
</dbReference>
<dbReference type="Gene3D" id="3.30.559.30">
    <property type="entry name" value="Nonribosomal peptide synthetase, condensation domain"/>
    <property type="match status" value="1"/>
</dbReference>
<dbReference type="Pfam" id="PF16197">
    <property type="entry name" value="KAsynt_C_assoc"/>
    <property type="match status" value="1"/>
</dbReference>
<dbReference type="GO" id="GO:0016874">
    <property type="term" value="F:ligase activity"/>
    <property type="evidence" value="ECO:0007669"/>
    <property type="project" value="UniProtKB-KW"/>
</dbReference>
<dbReference type="Pfam" id="PF00501">
    <property type="entry name" value="AMP-binding"/>
    <property type="match status" value="1"/>
</dbReference>
<dbReference type="PROSITE" id="PS00012">
    <property type="entry name" value="PHOSPHOPANTETHEINE"/>
    <property type="match status" value="1"/>
</dbReference>
<evidence type="ECO:0000256" key="9">
    <source>
        <dbReference type="ARBA" id="ARBA00029443"/>
    </source>
</evidence>
<accession>A0AAJ0GU91</accession>
<keyword evidence="8" id="KW-0511">Multifunctional enzyme</keyword>
<evidence type="ECO:0000256" key="5">
    <source>
        <dbReference type="ARBA" id="ARBA00022679"/>
    </source>
</evidence>
<evidence type="ECO:0000256" key="10">
    <source>
        <dbReference type="PROSITE-ProRule" id="PRU01363"/>
    </source>
</evidence>
<dbReference type="InterPro" id="IPR049552">
    <property type="entry name" value="PKS_DH_N"/>
</dbReference>
<evidence type="ECO:0000259" key="12">
    <source>
        <dbReference type="PROSITE" id="PS50075"/>
    </source>
</evidence>
<dbReference type="PROSITE" id="PS52019">
    <property type="entry name" value="PKS_MFAS_DH"/>
    <property type="match status" value="1"/>
</dbReference>
<dbReference type="InterPro" id="IPR001242">
    <property type="entry name" value="Condensation_dom"/>
</dbReference>
<dbReference type="InterPro" id="IPR014031">
    <property type="entry name" value="Ketoacyl_synth_C"/>
</dbReference>
<dbReference type="CDD" id="cd19532">
    <property type="entry name" value="C_PKS-NRPS"/>
    <property type="match status" value="1"/>
</dbReference>
<dbReference type="InterPro" id="IPR036736">
    <property type="entry name" value="ACP-like_sf"/>
</dbReference>
<dbReference type="Gene3D" id="3.40.50.150">
    <property type="entry name" value="Vaccinia Virus protein VP39"/>
    <property type="match status" value="1"/>
</dbReference>
<dbReference type="GO" id="GO:0006633">
    <property type="term" value="P:fatty acid biosynthetic process"/>
    <property type="evidence" value="ECO:0007669"/>
    <property type="project" value="InterPro"/>
</dbReference>
<keyword evidence="5" id="KW-0808">Transferase</keyword>
<dbReference type="InterPro" id="IPR016039">
    <property type="entry name" value="Thiolase-like"/>
</dbReference>
<dbReference type="SMART" id="SM00827">
    <property type="entry name" value="PKS_AT"/>
    <property type="match status" value="1"/>
</dbReference>
<evidence type="ECO:0000313" key="16">
    <source>
        <dbReference type="Proteomes" id="UP001273166"/>
    </source>
</evidence>
<dbReference type="SMART" id="SM00822">
    <property type="entry name" value="PKS_KR"/>
    <property type="match status" value="1"/>
</dbReference>
<dbReference type="SUPFAM" id="SSF52777">
    <property type="entry name" value="CoA-dependent acyltransferases"/>
    <property type="match status" value="2"/>
</dbReference>
<feature type="domain" description="Ketosynthase family 3 (KS3)" evidence="13">
    <location>
        <begin position="1"/>
        <end position="423"/>
    </location>
</feature>
<dbReference type="SUPFAM" id="SSF53901">
    <property type="entry name" value="Thiolase-like"/>
    <property type="match status" value="1"/>
</dbReference>
<dbReference type="Pfam" id="PF00698">
    <property type="entry name" value="Acyl_transf_1"/>
    <property type="match status" value="1"/>
</dbReference>
<dbReference type="InterPro" id="IPR001227">
    <property type="entry name" value="Ac_transferase_dom_sf"/>
</dbReference>
<dbReference type="InterPro" id="IPR016036">
    <property type="entry name" value="Malonyl_transacylase_ACP-bd"/>
</dbReference>
<dbReference type="Pfam" id="PF08242">
    <property type="entry name" value="Methyltransf_12"/>
    <property type="match status" value="1"/>
</dbReference>
<evidence type="ECO:0000256" key="11">
    <source>
        <dbReference type="SAM" id="MobiDB-lite"/>
    </source>
</evidence>
<comment type="caution">
    <text evidence="15">The sequence shown here is derived from an EMBL/GenBank/DDBJ whole genome shotgun (WGS) entry which is preliminary data.</text>
</comment>